<evidence type="ECO:0000313" key="1">
    <source>
        <dbReference type="EMBL" id="TFK69853.1"/>
    </source>
</evidence>
<gene>
    <name evidence="1" type="ORF">BDN72DRAFT_583101</name>
</gene>
<reference evidence="1 2" key="1">
    <citation type="journal article" date="2019" name="Nat. Ecol. Evol.">
        <title>Megaphylogeny resolves global patterns of mushroom evolution.</title>
        <authorList>
            <person name="Varga T."/>
            <person name="Krizsan K."/>
            <person name="Foldi C."/>
            <person name="Dima B."/>
            <person name="Sanchez-Garcia M."/>
            <person name="Sanchez-Ramirez S."/>
            <person name="Szollosi G.J."/>
            <person name="Szarkandi J.G."/>
            <person name="Papp V."/>
            <person name="Albert L."/>
            <person name="Andreopoulos W."/>
            <person name="Angelini C."/>
            <person name="Antonin V."/>
            <person name="Barry K.W."/>
            <person name="Bougher N.L."/>
            <person name="Buchanan P."/>
            <person name="Buyck B."/>
            <person name="Bense V."/>
            <person name="Catcheside P."/>
            <person name="Chovatia M."/>
            <person name="Cooper J."/>
            <person name="Damon W."/>
            <person name="Desjardin D."/>
            <person name="Finy P."/>
            <person name="Geml J."/>
            <person name="Haridas S."/>
            <person name="Hughes K."/>
            <person name="Justo A."/>
            <person name="Karasinski D."/>
            <person name="Kautmanova I."/>
            <person name="Kiss B."/>
            <person name="Kocsube S."/>
            <person name="Kotiranta H."/>
            <person name="LaButti K.M."/>
            <person name="Lechner B.E."/>
            <person name="Liimatainen K."/>
            <person name="Lipzen A."/>
            <person name="Lukacs Z."/>
            <person name="Mihaltcheva S."/>
            <person name="Morgado L.N."/>
            <person name="Niskanen T."/>
            <person name="Noordeloos M.E."/>
            <person name="Ohm R.A."/>
            <person name="Ortiz-Santana B."/>
            <person name="Ovrebo C."/>
            <person name="Racz N."/>
            <person name="Riley R."/>
            <person name="Savchenko A."/>
            <person name="Shiryaev A."/>
            <person name="Soop K."/>
            <person name="Spirin V."/>
            <person name="Szebenyi C."/>
            <person name="Tomsovsky M."/>
            <person name="Tulloss R.E."/>
            <person name="Uehling J."/>
            <person name="Grigoriev I.V."/>
            <person name="Vagvolgyi C."/>
            <person name="Papp T."/>
            <person name="Martin F.M."/>
            <person name="Miettinen O."/>
            <person name="Hibbett D.S."/>
            <person name="Nagy L.G."/>
        </authorList>
    </citation>
    <scope>NUCLEOTIDE SEQUENCE [LARGE SCALE GENOMIC DNA]</scope>
    <source>
        <strain evidence="1 2">NL-1719</strain>
    </source>
</reference>
<name>A0ACD3AVT0_9AGAR</name>
<sequence>MRDAAKDSAKTKPEDLMLCLSSKTGDVQYDDAMHANAIISHFNAVSHAGNTSFQALRVQTQLLFEPAWLEWTLSVINTTSLPELSIDATTFSPDNWSGIFPEIHVQHLETFSSTGGKLHLVYVALFLQCHASTLRKLKLDIPIPPLADPVASAGVWPPSLTLDFDFPLMQELCLTPRCTPWFLNRVLSSGYRMENGPPPLPLLSLDNNLEVSAKLAKRATIRPVGDTKSLPGGAFQYTWFTD</sequence>
<protein>
    <submittedName>
        <fullName evidence="1">Uncharacterized protein</fullName>
    </submittedName>
</protein>
<dbReference type="EMBL" id="ML208323">
    <property type="protein sequence ID" value="TFK69853.1"/>
    <property type="molecule type" value="Genomic_DNA"/>
</dbReference>
<accession>A0ACD3AVT0</accession>
<keyword evidence="2" id="KW-1185">Reference proteome</keyword>
<dbReference type="Proteomes" id="UP000308600">
    <property type="component" value="Unassembled WGS sequence"/>
</dbReference>
<proteinExistence type="predicted"/>
<organism evidence="1 2">
    <name type="scientific">Pluteus cervinus</name>
    <dbReference type="NCBI Taxonomy" id="181527"/>
    <lineage>
        <taxon>Eukaryota</taxon>
        <taxon>Fungi</taxon>
        <taxon>Dikarya</taxon>
        <taxon>Basidiomycota</taxon>
        <taxon>Agaricomycotina</taxon>
        <taxon>Agaricomycetes</taxon>
        <taxon>Agaricomycetidae</taxon>
        <taxon>Agaricales</taxon>
        <taxon>Pluteineae</taxon>
        <taxon>Pluteaceae</taxon>
        <taxon>Pluteus</taxon>
    </lineage>
</organism>
<evidence type="ECO:0000313" key="2">
    <source>
        <dbReference type="Proteomes" id="UP000308600"/>
    </source>
</evidence>